<dbReference type="InterPro" id="IPR050611">
    <property type="entry name" value="ABCF"/>
</dbReference>
<feature type="compositionally biased region" description="Basic residues" evidence="5">
    <location>
        <begin position="265"/>
        <end position="274"/>
    </location>
</feature>
<reference evidence="7 8" key="1">
    <citation type="submission" date="2023-07" db="EMBL/GenBank/DDBJ databases">
        <title>Genomic Encyclopedia of Type Strains, Phase IV (KMG-IV): sequencing the most valuable type-strain genomes for metagenomic binning, comparative biology and taxonomic classification.</title>
        <authorList>
            <person name="Goeker M."/>
        </authorList>
    </citation>
    <scope>NUCLEOTIDE SEQUENCE [LARGE SCALE GENOMIC DNA]</scope>
    <source>
        <strain evidence="7 8">B1-1</strain>
    </source>
</reference>
<dbReference type="EMBL" id="JAUSWJ010000001">
    <property type="protein sequence ID" value="MDQ0518273.1"/>
    <property type="molecule type" value="Genomic_DNA"/>
</dbReference>
<name>A0ABU0MBC8_9HYPH</name>
<gene>
    <name evidence="7" type="ORF">QO015_003886</name>
</gene>
<feature type="region of interest" description="Disordered" evidence="5">
    <location>
        <begin position="255"/>
        <end position="279"/>
    </location>
</feature>
<evidence type="ECO:0000313" key="7">
    <source>
        <dbReference type="EMBL" id="MDQ0518273.1"/>
    </source>
</evidence>
<feature type="domain" description="ABC transporter" evidence="6">
    <location>
        <begin position="10"/>
        <end position="239"/>
    </location>
</feature>
<organism evidence="7 8">
    <name type="scientific">Kaistia geumhonensis</name>
    <dbReference type="NCBI Taxonomy" id="410839"/>
    <lineage>
        <taxon>Bacteria</taxon>
        <taxon>Pseudomonadati</taxon>
        <taxon>Pseudomonadota</taxon>
        <taxon>Alphaproteobacteria</taxon>
        <taxon>Hyphomicrobiales</taxon>
        <taxon>Kaistiaceae</taxon>
        <taxon>Kaistia</taxon>
    </lineage>
</organism>
<proteinExistence type="inferred from homology"/>
<dbReference type="PROSITE" id="PS50893">
    <property type="entry name" value="ABC_TRANSPORTER_2"/>
    <property type="match status" value="1"/>
</dbReference>
<dbReference type="Gene3D" id="3.40.50.300">
    <property type="entry name" value="P-loop containing nucleotide triphosphate hydrolases"/>
    <property type="match status" value="2"/>
</dbReference>
<dbReference type="PANTHER" id="PTHR19211">
    <property type="entry name" value="ATP-BINDING TRANSPORT PROTEIN-RELATED"/>
    <property type="match status" value="1"/>
</dbReference>
<accession>A0ABU0MBC8</accession>
<dbReference type="PROSITE" id="PS00211">
    <property type="entry name" value="ABC_TRANSPORTER_1"/>
    <property type="match status" value="1"/>
</dbReference>
<dbReference type="InterPro" id="IPR017871">
    <property type="entry name" value="ABC_transporter-like_CS"/>
</dbReference>
<dbReference type="RefSeq" id="WP_266283729.1">
    <property type="nucleotide sequence ID" value="NZ_JAPKNF010000003.1"/>
</dbReference>
<feature type="compositionally biased region" description="Basic and acidic residues" evidence="5">
    <location>
        <begin position="255"/>
        <end position="264"/>
    </location>
</feature>
<dbReference type="InterPro" id="IPR003593">
    <property type="entry name" value="AAA+_ATPase"/>
</dbReference>
<comment type="similarity">
    <text evidence="1">Belongs to the ABC transporter superfamily.</text>
</comment>
<dbReference type="Pfam" id="PF00005">
    <property type="entry name" value="ABC_tran"/>
    <property type="match status" value="2"/>
</dbReference>
<evidence type="ECO:0000259" key="6">
    <source>
        <dbReference type="PROSITE" id="PS50893"/>
    </source>
</evidence>
<dbReference type="SUPFAM" id="SSF52540">
    <property type="entry name" value="P-loop containing nucleoside triphosphate hydrolases"/>
    <property type="match status" value="2"/>
</dbReference>
<comment type="caution">
    <text evidence="7">The sequence shown here is derived from an EMBL/GenBank/DDBJ whole genome shotgun (WGS) entry which is preliminary data.</text>
</comment>
<evidence type="ECO:0000313" key="8">
    <source>
        <dbReference type="Proteomes" id="UP001223743"/>
    </source>
</evidence>
<evidence type="ECO:0000256" key="5">
    <source>
        <dbReference type="SAM" id="MobiDB-lite"/>
    </source>
</evidence>
<evidence type="ECO:0000256" key="2">
    <source>
        <dbReference type="ARBA" id="ARBA00022737"/>
    </source>
</evidence>
<dbReference type="InterPro" id="IPR003439">
    <property type="entry name" value="ABC_transporter-like_ATP-bd"/>
</dbReference>
<keyword evidence="8" id="KW-1185">Reference proteome</keyword>
<dbReference type="SMART" id="SM00382">
    <property type="entry name" value="AAA"/>
    <property type="match status" value="2"/>
</dbReference>
<dbReference type="Proteomes" id="UP001223743">
    <property type="component" value="Unassembled WGS sequence"/>
</dbReference>
<keyword evidence="2" id="KW-0677">Repeat</keyword>
<keyword evidence="3" id="KW-0547">Nucleotide-binding</keyword>
<sequence length="533" mass="56424">MSVPFRASLVALHDVTLAAPDGRILLDHLDLAFGAERTGLVGRNGAGKSTLLRLIAGGEAPRAGTIERVGRIALLKQGIRADGLRVVDMAGVGEAFDRLARLSAGEGSLDDAALADWTLETRYAAALAATGLSPLDPERPASALSGGQRTRLALAALLLAEPDMILLDEPTDSLDRDGRAAVAELIANWKGGALVASHDRGLLRAMDQIVELSGLGARSYGGGYDFYAAKRAEERSAAAERLDVAERSLKQTRERIQTAAERKAHKDGRGRRERAKGDTPKIMLDAARERSEKSAGAAGRLAERQMETAGELLAEAQAAVERVAQLAFALPSSGLAERRLVLEMRDLRYSHPGGPLLFDGLDLIVSGPERIGITGGNGTGKSTLLRLAAGELAPLSGTVRRPVPSVLLDQELALFERGETILDAFRRLNPAATINEAHAALARFLFRNEEARRPVASLSGGEALRAALAAVLCGSSPPQLLILDEPTNHLDLDSVQAVEQALHGFDGALMVASHDADFLAALGLTRRMVLPMG</sequence>
<keyword evidence="4" id="KW-0067">ATP-binding</keyword>
<protein>
    <submittedName>
        <fullName evidence="7">ATPase subunit of ABC transporter with duplicated ATPase domains</fullName>
    </submittedName>
</protein>
<dbReference type="InterPro" id="IPR027417">
    <property type="entry name" value="P-loop_NTPase"/>
</dbReference>
<evidence type="ECO:0000256" key="1">
    <source>
        <dbReference type="ARBA" id="ARBA00005417"/>
    </source>
</evidence>
<dbReference type="PANTHER" id="PTHR19211:SF6">
    <property type="entry name" value="BLL7188 PROTEIN"/>
    <property type="match status" value="1"/>
</dbReference>
<evidence type="ECO:0000256" key="3">
    <source>
        <dbReference type="ARBA" id="ARBA00022741"/>
    </source>
</evidence>
<evidence type="ECO:0000256" key="4">
    <source>
        <dbReference type="ARBA" id="ARBA00022840"/>
    </source>
</evidence>